<dbReference type="Gene3D" id="2.60.120.10">
    <property type="entry name" value="Jelly Rolls"/>
    <property type="match status" value="1"/>
</dbReference>
<gene>
    <name evidence="2" type="ORF">E3202_04930</name>
</gene>
<dbReference type="InterPro" id="IPR011051">
    <property type="entry name" value="RmlC_Cupin_sf"/>
</dbReference>
<comment type="caution">
    <text evidence="2">The sequence shown here is derived from an EMBL/GenBank/DDBJ whole genome shotgun (WGS) entry which is preliminary data.</text>
</comment>
<keyword evidence="3" id="KW-1185">Reference proteome</keyword>
<dbReference type="AlphaFoldDB" id="A0A506UL88"/>
<dbReference type="Pfam" id="PF07883">
    <property type="entry name" value="Cupin_2"/>
    <property type="match status" value="1"/>
</dbReference>
<dbReference type="EMBL" id="SORZ01000002">
    <property type="protein sequence ID" value="TPW33933.1"/>
    <property type="molecule type" value="Genomic_DNA"/>
</dbReference>
<dbReference type="Proteomes" id="UP000315037">
    <property type="component" value="Unassembled WGS sequence"/>
</dbReference>
<accession>A0A506UL88</accession>
<protein>
    <submittedName>
        <fullName evidence="2">Cupin domain-containing protein</fullName>
    </submittedName>
</protein>
<feature type="domain" description="Cupin type-2" evidence="1">
    <location>
        <begin position="57"/>
        <end position="117"/>
    </location>
</feature>
<evidence type="ECO:0000313" key="2">
    <source>
        <dbReference type="EMBL" id="TPW33933.1"/>
    </source>
</evidence>
<dbReference type="SUPFAM" id="SSF51182">
    <property type="entry name" value="RmlC-like cupins"/>
    <property type="match status" value="1"/>
</dbReference>
<evidence type="ECO:0000259" key="1">
    <source>
        <dbReference type="Pfam" id="PF07883"/>
    </source>
</evidence>
<dbReference type="InterPro" id="IPR014710">
    <property type="entry name" value="RmlC-like_jellyroll"/>
</dbReference>
<dbReference type="InterPro" id="IPR013096">
    <property type="entry name" value="Cupin_2"/>
</dbReference>
<name>A0A506UL88_9PROT</name>
<evidence type="ECO:0000313" key="3">
    <source>
        <dbReference type="Proteomes" id="UP000315037"/>
    </source>
</evidence>
<dbReference type="RefSeq" id="WP_165599681.1">
    <property type="nucleotide sequence ID" value="NZ_SORY01000002.1"/>
</dbReference>
<sequence>MIEEEHLMTLNPSEEGRFDLNKIAAAFPETADTMLLDTYLTDKPEASIRVFRIYRDVPPHYHTQCAEVLHVLSGEGTFWMGDPATEAPFAPGHLLVFPKRMVHALPRIIRDPVIFLAIDTPRRAPDDVVFVNPADGTPEGFIASI</sequence>
<organism evidence="2 3">
    <name type="scientific">Oecophyllibacter saccharovorans</name>
    <dbReference type="NCBI Taxonomy" id="2558360"/>
    <lineage>
        <taxon>Bacteria</taxon>
        <taxon>Pseudomonadati</taxon>
        <taxon>Pseudomonadota</taxon>
        <taxon>Alphaproteobacteria</taxon>
        <taxon>Acetobacterales</taxon>
        <taxon>Acetobacteraceae</taxon>
        <taxon>Oecophyllibacter</taxon>
    </lineage>
</organism>
<proteinExistence type="predicted"/>
<reference evidence="2 3" key="1">
    <citation type="submission" date="2019-03" db="EMBL/GenBank/DDBJ databases">
        <title>The complete genome sequence of Neokomagataea sp. Jb2 NBRC113641.</title>
        <authorList>
            <person name="Chua K.-O."/>
            <person name="Chan K.-G."/>
            <person name="See-Too W.-S."/>
        </authorList>
    </citation>
    <scope>NUCLEOTIDE SEQUENCE [LARGE SCALE GENOMIC DNA]</scope>
    <source>
        <strain evidence="2 3">Jb2</strain>
    </source>
</reference>